<dbReference type="Gene3D" id="1.10.10.10">
    <property type="entry name" value="Winged helix-like DNA-binding domain superfamily/Winged helix DNA-binding domain"/>
    <property type="match status" value="1"/>
</dbReference>
<dbReference type="PROSITE" id="PS50931">
    <property type="entry name" value="HTH_LYSR"/>
    <property type="match status" value="1"/>
</dbReference>
<dbReference type="InterPro" id="IPR050950">
    <property type="entry name" value="HTH-type_LysR_regulators"/>
</dbReference>
<evidence type="ECO:0000256" key="1">
    <source>
        <dbReference type="ARBA" id="ARBA00009437"/>
    </source>
</evidence>
<dbReference type="SUPFAM" id="SSF53850">
    <property type="entry name" value="Periplasmic binding protein-like II"/>
    <property type="match status" value="1"/>
</dbReference>
<keyword evidence="2" id="KW-0805">Transcription regulation</keyword>
<dbReference type="PANTHER" id="PTHR30419">
    <property type="entry name" value="HTH-TYPE TRANSCRIPTIONAL REGULATOR YBHD"/>
    <property type="match status" value="1"/>
</dbReference>
<dbReference type="InterPro" id="IPR005119">
    <property type="entry name" value="LysR_subst-bd"/>
</dbReference>
<keyword evidence="3 6" id="KW-0238">DNA-binding</keyword>
<dbReference type="PANTHER" id="PTHR30419:SF2">
    <property type="entry name" value="LYSR FAMILY TRANSCRIPTIONAL REGULATOR"/>
    <property type="match status" value="1"/>
</dbReference>
<dbReference type="GO" id="GO:0005829">
    <property type="term" value="C:cytosol"/>
    <property type="evidence" value="ECO:0007669"/>
    <property type="project" value="TreeGrafter"/>
</dbReference>
<organism evidence="6 7">
    <name type="scientific">Delftia lacustris</name>
    <dbReference type="NCBI Taxonomy" id="558537"/>
    <lineage>
        <taxon>Bacteria</taxon>
        <taxon>Pseudomonadati</taxon>
        <taxon>Pseudomonadota</taxon>
        <taxon>Betaproteobacteria</taxon>
        <taxon>Burkholderiales</taxon>
        <taxon>Comamonadaceae</taxon>
        <taxon>Delftia</taxon>
    </lineage>
</organism>
<evidence type="ECO:0000256" key="2">
    <source>
        <dbReference type="ARBA" id="ARBA00023015"/>
    </source>
</evidence>
<dbReference type="Gene3D" id="3.40.190.290">
    <property type="match status" value="1"/>
</dbReference>
<proteinExistence type="inferred from homology"/>
<reference evidence="6 7" key="1">
    <citation type="submission" date="2016-10" db="EMBL/GenBank/DDBJ databases">
        <authorList>
            <person name="de Groot N.N."/>
        </authorList>
    </citation>
    <scope>NUCLEOTIDE SEQUENCE [LARGE SCALE GENOMIC DNA]</scope>
    <source>
        <strain evidence="6 7">LMG 24775</strain>
    </source>
</reference>
<comment type="similarity">
    <text evidence="1">Belongs to the LysR transcriptional regulatory family.</text>
</comment>
<evidence type="ECO:0000259" key="5">
    <source>
        <dbReference type="PROSITE" id="PS50931"/>
    </source>
</evidence>
<accession>A0A1H3EAY2</accession>
<protein>
    <submittedName>
        <fullName evidence="6">DNA-binding transcriptional regulator, LysR family</fullName>
    </submittedName>
</protein>
<gene>
    <name evidence="6" type="ORF">SAMN05421547_101110</name>
</gene>
<feature type="domain" description="HTH lysR-type" evidence="5">
    <location>
        <begin position="12"/>
        <end position="64"/>
    </location>
</feature>
<name>A0A1H3EAY2_9BURK</name>
<dbReference type="GO" id="GO:0003677">
    <property type="term" value="F:DNA binding"/>
    <property type="evidence" value="ECO:0007669"/>
    <property type="project" value="UniProtKB-KW"/>
</dbReference>
<dbReference type="RefSeq" id="WP_012203224.1">
    <property type="nucleotide sequence ID" value="NZ_CP069318.1"/>
</dbReference>
<dbReference type="EMBL" id="FNPE01000001">
    <property type="protein sequence ID" value="SDX75767.1"/>
    <property type="molecule type" value="Genomic_DNA"/>
</dbReference>
<dbReference type="GO" id="GO:0003700">
    <property type="term" value="F:DNA-binding transcription factor activity"/>
    <property type="evidence" value="ECO:0007669"/>
    <property type="project" value="InterPro"/>
</dbReference>
<evidence type="ECO:0000256" key="3">
    <source>
        <dbReference type="ARBA" id="ARBA00023125"/>
    </source>
</evidence>
<evidence type="ECO:0000313" key="7">
    <source>
        <dbReference type="Proteomes" id="UP000183417"/>
    </source>
</evidence>
<dbReference type="InterPro" id="IPR000847">
    <property type="entry name" value="LysR_HTH_N"/>
</dbReference>
<dbReference type="Proteomes" id="UP000183417">
    <property type="component" value="Unassembled WGS sequence"/>
</dbReference>
<dbReference type="InterPro" id="IPR036388">
    <property type="entry name" value="WH-like_DNA-bd_sf"/>
</dbReference>
<dbReference type="Pfam" id="PF00126">
    <property type="entry name" value="HTH_1"/>
    <property type="match status" value="1"/>
</dbReference>
<evidence type="ECO:0000313" key="6">
    <source>
        <dbReference type="EMBL" id="SDX75767.1"/>
    </source>
</evidence>
<sequence length="311" mass="33232">MINLHRFDLLTLRLYVAVVDAGSLTAGSRTLGLSLAAASKRVAELEQHCGVTLLVRSKRGVTPTPAGQSMYHHAVDVVARLEHLALAMDDFRSGATGQLRLWANNSAFAGFLPRLLADFMAAHPGVSVDLEDALSEESVRAVLSGVAELAIIGENTPLEGLSTQVCDVDELVLVMPRGHALDTDDDSPVPLATVLDHDFVSLARSTSLMRRIAAEAESINRPVRIRIQVRSFDAMCHMVSVGLGLAILPRAATAPHLAARALRLRPLGALNTRRRLLLAMRSQATLSGPAQALVDMVAARAAALGFAQPQR</sequence>
<keyword evidence="4" id="KW-0804">Transcription</keyword>
<dbReference type="Pfam" id="PF03466">
    <property type="entry name" value="LysR_substrate"/>
    <property type="match status" value="1"/>
</dbReference>
<dbReference type="SUPFAM" id="SSF46785">
    <property type="entry name" value="Winged helix' DNA-binding domain"/>
    <property type="match status" value="1"/>
</dbReference>
<dbReference type="GeneID" id="94694921"/>
<dbReference type="InterPro" id="IPR036390">
    <property type="entry name" value="WH_DNA-bd_sf"/>
</dbReference>
<evidence type="ECO:0000256" key="4">
    <source>
        <dbReference type="ARBA" id="ARBA00023163"/>
    </source>
</evidence>
<dbReference type="AlphaFoldDB" id="A0A1H3EAY2"/>